<evidence type="ECO:0000313" key="5">
    <source>
        <dbReference type="EMBL" id="KAK3886347.1"/>
    </source>
</evidence>
<dbReference type="EMBL" id="JAWQEG010000705">
    <property type="protein sequence ID" value="KAK3886347.1"/>
    <property type="molecule type" value="Genomic_DNA"/>
</dbReference>
<feature type="compositionally biased region" description="Polar residues" evidence="3">
    <location>
        <begin position="86"/>
        <end position="105"/>
    </location>
</feature>
<evidence type="ECO:0000256" key="2">
    <source>
        <dbReference type="PROSITE-ProRule" id="PRU00497"/>
    </source>
</evidence>
<reference evidence="5" key="1">
    <citation type="submission" date="2023-10" db="EMBL/GenBank/DDBJ databases">
        <title>Genome assemblies of two species of porcelain crab, Petrolisthes cinctipes and Petrolisthes manimaculis (Anomura: Porcellanidae).</title>
        <authorList>
            <person name="Angst P."/>
        </authorList>
    </citation>
    <scope>NUCLEOTIDE SEQUENCE</scope>
    <source>
        <strain evidence="5">PB745_01</strain>
        <tissue evidence="5">Gill</tissue>
    </source>
</reference>
<dbReference type="Pfam" id="PF00379">
    <property type="entry name" value="Chitin_bind_4"/>
    <property type="match status" value="1"/>
</dbReference>
<evidence type="ECO:0000256" key="1">
    <source>
        <dbReference type="ARBA" id="ARBA00022460"/>
    </source>
</evidence>
<keyword evidence="1 2" id="KW-0193">Cuticle</keyword>
<keyword evidence="6" id="KW-1185">Reference proteome</keyword>
<feature type="compositionally biased region" description="Pro residues" evidence="3">
    <location>
        <begin position="34"/>
        <end position="43"/>
    </location>
</feature>
<evidence type="ECO:0000313" key="6">
    <source>
        <dbReference type="Proteomes" id="UP001286313"/>
    </source>
</evidence>
<dbReference type="AlphaFoldDB" id="A0AAE1G527"/>
<dbReference type="InterPro" id="IPR000618">
    <property type="entry name" value="Insect_cuticle"/>
</dbReference>
<sequence length="136" mass="14812">MALKLNLLLLLAGVCLAVPQYNYQPPRPTNLYTAPPPPPPKPPTQLYTAPQASNIRPKTQPAPRPRPPPGPGMEGMPYDFTWGVDDSNSGNSFSHVENSDGQTTQGEYRVLLPDGRTQVVTFYDNGGGFNAEVTYI</sequence>
<proteinExistence type="predicted"/>
<protein>
    <recommendedName>
        <fullName evidence="7">Cuticle protein</fullName>
    </recommendedName>
</protein>
<dbReference type="GO" id="GO:0042302">
    <property type="term" value="F:structural constituent of cuticle"/>
    <property type="evidence" value="ECO:0007669"/>
    <property type="project" value="UniProtKB-UniRule"/>
</dbReference>
<keyword evidence="4" id="KW-0732">Signal</keyword>
<dbReference type="GO" id="GO:0005615">
    <property type="term" value="C:extracellular space"/>
    <property type="evidence" value="ECO:0007669"/>
    <property type="project" value="TreeGrafter"/>
</dbReference>
<dbReference type="PANTHER" id="PTHR12236:SF79">
    <property type="entry name" value="CUTICULAR PROTEIN 50CB-RELATED"/>
    <property type="match status" value="1"/>
</dbReference>
<evidence type="ECO:0000256" key="4">
    <source>
        <dbReference type="SAM" id="SignalP"/>
    </source>
</evidence>
<dbReference type="PROSITE" id="PS51155">
    <property type="entry name" value="CHIT_BIND_RR_2"/>
    <property type="match status" value="1"/>
</dbReference>
<dbReference type="Proteomes" id="UP001286313">
    <property type="component" value="Unassembled WGS sequence"/>
</dbReference>
<dbReference type="InterPro" id="IPR051217">
    <property type="entry name" value="Insect_Cuticle_Struc_Prot"/>
</dbReference>
<accession>A0AAE1G527</accession>
<feature type="region of interest" description="Disordered" evidence="3">
    <location>
        <begin position="26"/>
        <end position="105"/>
    </location>
</feature>
<gene>
    <name evidence="5" type="ORF">Pcinc_009503</name>
</gene>
<dbReference type="GO" id="GO:0031012">
    <property type="term" value="C:extracellular matrix"/>
    <property type="evidence" value="ECO:0007669"/>
    <property type="project" value="TreeGrafter"/>
</dbReference>
<feature type="signal peptide" evidence="4">
    <location>
        <begin position="1"/>
        <end position="17"/>
    </location>
</feature>
<feature type="compositionally biased region" description="Pro residues" evidence="3">
    <location>
        <begin position="60"/>
        <end position="71"/>
    </location>
</feature>
<evidence type="ECO:0000256" key="3">
    <source>
        <dbReference type="SAM" id="MobiDB-lite"/>
    </source>
</evidence>
<organism evidence="5 6">
    <name type="scientific">Petrolisthes cinctipes</name>
    <name type="common">Flat porcelain crab</name>
    <dbReference type="NCBI Taxonomy" id="88211"/>
    <lineage>
        <taxon>Eukaryota</taxon>
        <taxon>Metazoa</taxon>
        <taxon>Ecdysozoa</taxon>
        <taxon>Arthropoda</taxon>
        <taxon>Crustacea</taxon>
        <taxon>Multicrustacea</taxon>
        <taxon>Malacostraca</taxon>
        <taxon>Eumalacostraca</taxon>
        <taxon>Eucarida</taxon>
        <taxon>Decapoda</taxon>
        <taxon>Pleocyemata</taxon>
        <taxon>Anomura</taxon>
        <taxon>Galatheoidea</taxon>
        <taxon>Porcellanidae</taxon>
        <taxon>Petrolisthes</taxon>
    </lineage>
</organism>
<dbReference type="PANTHER" id="PTHR12236">
    <property type="entry name" value="STRUCTURAL CONTITUENT OF CUTICLE"/>
    <property type="match status" value="1"/>
</dbReference>
<evidence type="ECO:0008006" key="7">
    <source>
        <dbReference type="Google" id="ProtNLM"/>
    </source>
</evidence>
<name>A0AAE1G527_PETCI</name>
<feature type="chain" id="PRO_5042152931" description="Cuticle protein" evidence="4">
    <location>
        <begin position="18"/>
        <end position="136"/>
    </location>
</feature>
<comment type="caution">
    <text evidence="5">The sequence shown here is derived from an EMBL/GenBank/DDBJ whole genome shotgun (WGS) entry which is preliminary data.</text>
</comment>